<reference evidence="3 4" key="1">
    <citation type="submission" date="2020-06" db="EMBL/GenBank/DDBJ databases">
        <title>Interaction of electrochemicaly active bacteria, Geobacter bremensis R4 on different carbon anode.</title>
        <authorList>
            <person name="Meng L."/>
            <person name="Yoshida N."/>
        </authorList>
    </citation>
    <scope>NUCLEOTIDE SEQUENCE [LARGE SCALE GENOMIC DNA]</scope>
    <source>
        <strain evidence="3 4">R4</strain>
    </source>
</reference>
<evidence type="ECO:0000256" key="1">
    <source>
        <dbReference type="ARBA" id="ARBA00011643"/>
    </source>
</evidence>
<dbReference type="PANTHER" id="PTHR21343">
    <property type="entry name" value="DETHIOBIOTIN SYNTHETASE"/>
    <property type="match status" value="1"/>
</dbReference>
<dbReference type="PANTHER" id="PTHR21343:SF8">
    <property type="entry name" value="DRTGG DOMAIN-CONTAINING PROTEIN"/>
    <property type="match status" value="1"/>
</dbReference>
<keyword evidence="4" id="KW-1185">Reference proteome</keyword>
<dbReference type="InterPro" id="IPR027417">
    <property type="entry name" value="P-loop_NTPase"/>
</dbReference>
<gene>
    <name evidence="3" type="ORF">GEOBRER4_n2327</name>
</gene>
<keyword evidence="2" id="KW-0315">Glutamine amidotransferase</keyword>
<organism evidence="3 4">
    <name type="scientific">Citrifermentans bremense</name>
    <dbReference type="NCBI Taxonomy" id="60035"/>
    <lineage>
        <taxon>Bacteria</taxon>
        <taxon>Pseudomonadati</taxon>
        <taxon>Thermodesulfobacteriota</taxon>
        <taxon>Desulfuromonadia</taxon>
        <taxon>Geobacterales</taxon>
        <taxon>Geobacteraceae</taxon>
        <taxon>Citrifermentans</taxon>
    </lineage>
</organism>
<dbReference type="Pfam" id="PF13500">
    <property type="entry name" value="AAA_26"/>
    <property type="match status" value="1"/>
</dbReference>
<accession>A0A6S6LZI2</accession>
<dbReference type="EMBL" id="AP023213">
    <property type="protein sequence ID" value="BCG47492.1"/>
    <property type="molecule type" value="Genomic_DNA"/>
</dbReference>
<dbReference type="KEGG" id="gbn:GEOBRER4_22420"/>
<dbReference type="Proteomes" id="UP000515472">
    <property type="component" value="Chromosome"/>
</dbReference>
<dbReference type="AlphaFoldDB" id="A0A6S6LZI2"/>
<protein>
    <submittedName>
        <fullName evidence="3">BioD-like N-terminal domain of phosphotransacetylase</fullName>
    </submittedName>
</protein>
<dbReference type="Gene3D" id="3.40.1390.20">
    <property type="entry name" value="HprK N-terminal domain-like"/>
    <property type="match status" value="1"/>
</dbReference>
<dbReference type="SUPFAM" id="SSF75138">
    <property type="entry name" value="HprK N-terminal domain-like"/>
    <property type="match status" value="1"/>
</dbReference>
<sequence>MAKKIFVAATGQNCGKTTISISLMHQARKKYRRVGFVKPFGPKVLLYDDFMVDMDALLMAKAFGMEDDIALMSPVALHRDFTKDYLNGKLDDLSLADCVVGAVRELEQKYDFLIIEGAGHGGVGSVIGLSNAKVAKLIDAPVMIVTESGIGKVIDAVHLNLALYQREGADVRGIIVNKMLPGKKELTNKYLKQAFEPLNVKVTDGFNYSPILANPTLSHISKLFDLPLHGDVNEKSRIIHNIQLGAASSQRVIDGLLDSTLMIVTSSRDELIVTLSSLYHIPAYKEKIAGLVVSGHCAVSDISQQILNDSGIPYIRVEETTAEVFTALSDDVAKITFEDQEKLNWIMANAEKGMDFEAIDALL</sequence>
<evidence type="ECO:0000313" key="4">
    <source>
        <dbReference type="Proteomes" id="UP000515472"/>
    </source>
</evidence>
<dbReference type="SUPFAM" id="SSF52540">
    <property type="entry name" value="P-loop containing nucleoside triphosphate hydrolases"/>
    <property type="match status" value="1"/>
</dbReference>
<dbReference type="InterPro" id="IPR028979">
    <property type="entry name" value="Ser_kin/Pase_Hpr-like_N_sf"/>
</dbReference>
<comment type="subunit">
    <text evidence="1">Homohexamer.</text>
</comment>
<evidence type="ECO:0000256" key="2">
    <source>
        <dbReference type="ARBA" id="ARBA00022962"/>
    </source>
</evidence>
<name>A0A6S6LZI2_9BACT</name>
<dbReference type="RefSeq" id="WP_085812505.1">
    <property type="nucleotide sequence ID" value="NZ_AP023213.1"/>
</dbReference>
<evidence type="ECO:0000313" key="3">
    <source>
        <dbReference type="EMBL" id="BCG47492.1"/>
    </source>
</evidence>
<dbReference type="CDD" id="cd03109">
    <property type="entry name" value="DTBS"/>
    <property type="match status" value="1"/>
</dbReference>
<proteinExistence type="predicted"/>
<dbReference type="Gene3D" id="3.40.50.300">
    <property type="entry name" value="P-loop containing nucleotide triphosphate hydrolases"/>
    <property type="match status" value="1"/>
</dbReference>